<comment type="caution">
    <text evidence="2">The sequence shown here is derived from an EMBL/GenBank/DDBJ whole genome shotgun (WGS) entry which is preliminary data.</text>
</comment>
<feature type="region of interest" description="Disordered" evidence="1">
    <location>
        <begin position="201"/>
        <end position="224"/>
    </location>
</feature>
<sequence>MIKRQRGDAFPRWDSRRSGLMATTRISRSAHRHSVAPFSSSTDHLPIAVLSCSRGVGLGTLCALKFRRDIDSSENFFKGRPSTRQSARQQKFKGGRSLSPAVVRVALPWRDGPTRELTQITVSLRRKDGFQNTGAEGRRGRDVHSPSSRQDAVFRRIFAPDIFINPEQRLKDAPEQILTSSMSLFDVRRGSVDQLTSLSAVGLRNRDRGESTLRAGQRSTSNVD</sequence>
<evidence type="ECO:0000256" key="1">
    <source>
        <dbReference type="SAM" id="MobiDB-lite"/>
    </source>
</evidence>
<dbReference type="Proteomes" id="UP001221898">
    <property type="component" value="Unassembled WGS sequence"/>
</dbReference>
<protein>
    <submittedName>
        <fullName evidence="2">Uncharacterized protein</fullName>
    </submittedName>
</protein>
<dbReference type="AlphaFoldDB" id="A0AAD7WKS6"/>
<feature type="region of interest" description="Disordered" evidence="1">
    <location>
        <begin position="77"/>
        <end position="96"/>
    </location>
</feature>
<evidence type="ECO:0000313" key="2">
    <source>
        <dbReference type="EMBL" id="KAJ8399659.1"/>
    </source>
</evidence>
<accession>A0AAD7WKS6</accession>
<evidence type="ECO:0000313" key="3">
    <source>
        <dbReference type="Proteomes" id="UP001221898"/>
    </source>
</evidence>
<reference evidence="2" key="1">
    <citation type="journal article" date="2023" name="Science">
        <title>Genome structures resolve the early diversification of teleost fishes.</title>
        <authorList>
            <person name="Parey E."/>
            <person name="Louis A."/>
            <person name="Montfort J."/>
            <person name="Bouchez O."/>
            <person name="Roques C."/>
            <person name="Iampietro C."/>
            <person name="Lluch J."/>
            <person name="Castinel A."/>
            <person name="Donnadieu C."/>
            <person name="Desvignes T."/>
            <person name="Floi Bucao C."/>
            <person name="Jouanno E."/>
            <person name="Wen M."/>
            <person name="Mejri S."/>
            <person name="Dirks R."/>
            <person name="Jansen H."/>
            <person name="Henkel C."/>
            <person name="Chen W.J."/>
            <person name="Zahm M."/>
            <person name="Cabau C."/>
            <person name="Klopp C."/>
            <person name="Thompson A.W."/>
            <person name="Robinson-Rechavi M."/>
            <person name="Braasch I."/>
            <person name="Lecointre G."/>
            <person name="Bobe J."/>
            <person name="Postlethwait J.H."/>
            <person name="Berthelot C."/>
            <person name="Roest Crollius H."/>
            <person name="Guiguen Y."/>
        </authorList>
    </citation>
    <scope>NUCLEOTIDE SEQUENCE</scope>
    <source>
        <strain evidence="2">NC1722</strain>
    </source>
</reference>
<keyword evidence="3" id="KW-1185">Reference proteome</keyword>
<name>A0AAD7WKS6_9TELE</name>
<feature type="region of interest" description="Disordered" evidence="1">
    <location>
        <begin position="128"/>
        <end position="149"/>
    </location>
</feature>
<dbReference type="EMBL" id="JAINUG010000081">
    <property type="protein sequence ID" value="KAJ8399659.1"/>
    <property type="molecule type" value="Genomic_DNA"/>
</dbReference>
<gene>
    <name evidence="2" type="ORF">AAFF_G00407640</name>
</gene>
<organism evidence="2 3">
    <name type="scientific">Aldrovandia affinis</name>
    <dbReference type="NCBI Taxonomy" id="143900"/>
    <lineage>
        <taxon>Eukaryota</taxon>
        <taxon>Metazoa</taxon>
        <taxon>Chordata</taxon>
        <taxon>Craniata</taxon>
        <taxon>Vertebrata</taxon>
        <taxon>Euteleostomi</taxon>
        <taxon>Actinopterygii</taxon>
        <taxon>Neopterygii</taxon>
        <taxon>Teleostei</taxon>
        <taxon>Notacanthiformes</taxon>
        <taxon>Halosauridae</taxon>
        <taxon>Aldrovandia</taxon>
    </lineage>
</organism>
<proteinExistence type="predicted"/>